<sequence length="73" mass="7841">MVMNTKKGLDIIVPAVNGFPIHASLFTPKTKPGNGHLVLETAVVISSATAILRQFYAPFPEYLATSSKRVAIT</sequence>
<comment type="caution">
    <text evidence="1">The sequence shown here is derived from an EMBL/GenBank/DDBJ whole genome shotgun (WGS) entry which is preliminary data.</text>
</comment>
<dbReference type="Proteomes" id="UP001479436">
    <property type="component" value="Unassembled WGS sequence"/>
</dbReference>
<dbReference type="EMBL" id="JASJQH010006931">
    <property type="protein sequence ID" value="KAK9723059.1"/>
    <property type="molecule type" value="Genomic_DNA"/>
</dbReference>
<gene>
    <name evidence="1" type="ORF">K7432_002168</name>
</gene>
<evidence type="ECO:0000313" key="2">
    <source>
        <dbReference type="Proteomes" id="UP001479436"/>
    </source>
</evidence>
<evidence type="ECO:0000313" key="1">
    <source>
        <dbReference type="EMBL" id="KAK9723059.1"/>
    </source>
</evidence>
<reference evidence="1 2" key="1">
    <citation type="submission" date="2023-04" db="EMBL/GenBank/DDBJ databases">
        <title>Genome of Basidiobolus ranarum AG-B5.</title>
        <authorList>
            <person name="Stajich J.E."/>
            <person name="Carter-House D."/>
            <person name="Gryganskyi A."/>
        </authorList>
    </citation>
    <scope>NUCLEOTIDE SEQUENCE [LARGE SCALE GENOMIC DNA]</scope>
    <source>
        <strain evidence="1 2">AG-B5</strain>
    </source>
</reference>
<organism evidence="1 2">
    <name type="scientific">Basidiobolus ranarum</name>
    <dbReference type="NCBI Taxonomy" id="34480"/>
    <lineage>
        <taxon>Eukaryota</taxon>
        <taxon>Fungi</taxon>
        <taxon>Fungi incertae sedis</taxon>
        <taxon>Zoopagomycota</taxon>
        <taxon>Entomophthoromycotina</taxon>
        <taxon>Basidiobolomycetes</taxon>
        <taxon>Basidiobolales</taxon>
        <taxon>Basidiobolaceae</taxon>
        <taxon>Basidiobolus</taxon>
    </lineage>
</organism>
<keyword evidence="2" id="KW-1185">Reference proteome</keyword>
<protein>
    <submittedName>
        <fullName evidence="1">Uncharacterized protein</fullName>
    </submittedName>
</protein>
<name>A0ABR2W898_9FUNG</name>
<accession>A0ABR2W898</accession>
<proteinExistence type="predicted"/>